<dbReference type="EMBL" id="CP039345">
    <property type="protein sequence ID" value="QCD79217.1"/>
    <property type="molecule type" value="Genomic_DNA"/>
</dbReference>
<proteinExistence type="predicted"/>
<evidence type="ECO:0000313" key="2">
    <source>
        <dbReference type="Proteomes" id="UP000501690"/>
    </source>
</evidence>
<dbReference type="AlphaFoldDB" id="A0A4D6KTS5"/>
<reference evidence="1 2" key="1">
    <citation type="submission" date="2019-04" db="EMBL/GenBank/DDBJ databases">
        <title>An improved genome assembly and genetic linkage map for asparagus bean, Vigna unguiculata ssp. sesquipedialis.</title>
        <authorList>
            <person name="Xia Q."/>
            <person name="Zhang R."/>
            <person name="Dong Y."/>
        </authorList>
    </citation>
    <scope>NUCLEOTIDE SEQUENCE [LARGE SCALE GENOMIC DNA]</scope>
    <source>
        <tissue evidence="1">Leaf</tissue>
    </source>
</reference>
<accession>A0A4D6KTS5</accession>
<organism evidence="1 2">
    <name type="scientific">Vigna unguiculata</name>
    <name type="common">Cowpea</name>
    <dbReference type="NCBI Taxonomy" id="3917"/>
    <lineage>
        <taxon>Eukaryota</taxon>
        <taxon>Viridiplantae</taxon>
        <taxon>Streptophyta</taxon>
        <taxon>Embryophyta</taxon>
        <taxon>Tracheophyta</taxon>
        <taxon>Spermatophyta</taxon>
        <taxon>Magnoliopsida</taxon>
        <taxon>eudicotyledons</taxon>
        <taxon>Gunneridae</taxon>
        <taxon>Pentapetalae</taxon>
        <taxon>rosids</taxon>
        <taxon>fabids</taxon>
        <taxon>Fabales</taxon>
        <taxon>Fabaceae</taxon>
        <taxon>Papilionoideae</taxon>
        <taxon>50 kb inversion clade</taxon>
        <taxon>NPAAA clade</taxon>
        <taxon>indigoferoid/millettioid clade</taxon>
        <taxon>Phaseoleae</taxon>
        <taxon>Vigna</taxon>
    </lineage>
</organism>
<evidence type="ECO:0000313" key="1">
    <source>
        <dbReference type="EMBL" id="QCD79217.1"/>
    </source>
</evidence>
<keyword evidence="2" id="KW-1185">Reference proteome</keyword>
<dbReference type="Proteomes" id="UP000501690">
    <property type="component" value="Linkage Group LG1"/>
</dbReference>
<protein>
    <submittedName>
        <fullName evidence="1">Uncharacterized protein</fullName>
    </submittedName>
</protein>
<sequence length="157" mass="17558">MTIKDKKHTAQANVHKKVVSHPECGPLIAIGAVILLKEVVFNHNISSLTIEEVGASHIMDGQNEQPQDCVQANLNPNEQVPTYNDVHINVQTNMEKNVVPNVEHLDEVFLETVEDSSDDERLTYISIYDKIKSLVDPFKKFKNTQAEIIKVTTIGAI</sequence>
<gene>
    <name evidence="1" type="ORF">DEO72_LG1g2856</name>
</gene>
<name>A0A4D6KTS5_VIGUN</name>